<protein>
    <submittedName>
        <fullName evidence="1">Uncharacterized protein</fullName>
    </submittedName>
</protein>
<organism evidence="1 2">
    <name type="scientific">Ancylostoma ceylanicum</name>
    <dbReference type="NCBI Taxonomy" id="53326"/>
    <lineage>
        <taxon>Eukaryota</taxon>
        <taxon>Metazoa</taxon>
        <taxon>Ecdysozoa</taxon>
        <taxon>Nematoda</taxon>
        <taxon>Chromadorea</taxon>
        <taxon>Rhabditida</taxon>
        <taxon>Rhabditina</taxon>
        <taxon>Rhabditomorpha</taxon>
        <taxon>Strongyloidea</taxon>
        <taxon>Ancylostomatidae</taxon>
        <taxon>Ancylostomatinae</taxon>
        <taxon>Ancylostoma</taxon>
    </lineage>
</organism>
<accession>A0A016T2X7</accession>
<dbReference type="AlphaFoldDB" id="A0A016T2X7"/>
<proteinExistence type="predicted"/>
<evidence type="ECO:0000313" key="2">
    <source>
        <dbReference type="Proteomes" id="UP000024635"/>
    </source>
</evidence>
<sequence>MENYLVRDQSQCFELFIFAIDFWCSPSYLHRFHHFSFLWVFKKTVRNRNIEFWCGCLCVNESPVSRETA</sequence>
<comment type="caution">
    <text evidence="1">The sequence shown here is derived from an EMBL/GenBank/DDBJ whole genome shotgun (WGS) entry which is preliminary data.</text>
</comment>
<evidence type="ECO:0000313" key="1">
    <source>
        <dbReference type="EMBL" id="EYB97035.1"/>
    </source>
</evidence>
<name>A0A016T2X7_9BILA</name>
<dbReference type="Proteomes" id="UP000024635">
    <property type="component" value="Unassembled WGS sequence"/>
</dbReference>
<dbReference type="EMBL" id="JARK01001479">
    <property type="protein sequence ID" value="EYB97035.1"/>
    <property type="molecule type" value="Genomic_DNA"/>
</dbReference>
<gene>
    <name evidence="1" type="primary">Acey_s0143.g2352</name>
    <name evidence="1" type="ORF">Y032_0143g2352</name>
</gene>
<reference evidence="2" key="1">
    <citation type="journal article" date="2015" name="Nat. Genet.">
        <title>The genome and transcriptome of the zoonotic hookworm Ancylostoma ceylanicum identify infection-specific gene families.</title>
        <authorList>
            <person name="Schwarz E.M."/>
            <person name="Hu Y."/>
            <person name="Antoshechkin I."/>
            <person name="Miller M.M."/>
            <person name="Sternberg P.W."/>
            <person name="Aroian R.V."/>
        </authorList>
    </citation>
    <scope>NUCLEOTIDE SEQUENCE</scope>
    <source>
        <strain evidence="2">HY135</strain>
    </source>
</reference>
<keyword evidence="2" id="KW-1185">Reference proteome</keyword>